<feature type="region of interest" description="Disordered" evidence="1">
    <location>
        <begin position="117"/>
        <end position="164"/>
    </location>
</feature>
<evidence type="ECO:0000313" key="3">
    <source>
        <dbReference type="Proteomes" id="UP001303046"/>
    </source>
</evidence>
<protein>
    <submittedName>
        <fullName evidence="2">Uncharacterized protein</fullName>
    </submittedName>
</protein>
<reference evidence="2 3" key="1">
    <citation type="submission" date="2023-08" db="EMBL/GenBank/DDBJ databases">
        <title>A Necator americanus chromosomal reference genome.</title>
        <authorList>
            <person name="Ilik V."/>
            <person name="Petrzelkova K.J."/>
            <person name="Pardy F."/>
            <person name="Fuh T."/>
            <person name="Niatou-Singa F.S."/>
            <person name="Gouil Q."/>
            <person name="Baker L."/>
            <person name="Ritchie M.E."/>
            <person name="Jex A.R."/>
            <person name="Gazzola D."/>
            <person name="Li H."/>
            <person name="Toshio Fujiwara R."/>
            <person name="Zhan B."/>
            <person name="Aroian R.V."/>
            <person name="Pafco B."/>
            <person name="Schwarz E.M."/>
        </authorList>
    </citation>
    <scope>NUCLEOTIDE SEQUENCE [LARGE SCALE GENOMIC DNA]</scope>
    <source>
        <strain evidence="2 3">Aroian</strain>
        <tissue evidence="2">Whole animal</tissue>
    </source>
</reference>
<dbReference type="EMBL" id="JAVFWL010000003">
    <property type="protein sequence ID" value="KAK6741797.1"/>
    <property type="molecule type" value="Genomic_DNA"/>
</dbReference>
<evidence type="ECO:0000256" key="1">
    <source>
        <dbReference type="SAM" id="MobiDB-lite"/>
    </source>
</evidence>
<feature type="compositionally biased region" description="Basic and acidic residues" evidence="1">
    <location>
        <begin position="135"/>
        <end position="144"/>
    </location>
</feature>
<name>A0ABR1CTY3_NECAM</name>
<gene>
    <name evidence="2" type="primary">Necator_chrIII.g10349</name>
    <name evidence="2" type="ORF">RB195_009584</name>
</gene>
<feature type="region of interest" description="Disordered" evidence="1">
    <location>
        <begin position="46"/>
        <end position="66"/>
    </location>
</feature>
<keyword evidence="3" id="KW-1185">Reference proteome</keyword>
<evidence type="ECO:0000313" key="2">
    <source>
        <dbReference type="EMBL" id="KAK6741797.1"/>
    </source>
</evidence>
<accession>A0ABR1CTY3</accession>
<sequence length="230" mass="26230">MQIDQTHCLGRVSVHSAGRPGKKCRTILELGPSKSTSPAIRLGLEPGLESTSPAIRPGLEPGLDSTRPAVRLGIEPHREFLSKNLRPQPYALHSADRQLLWMPIQPKTRSFIEVEHGEENKSEHIHIKKVSSQLRDTDPRRDPRSSPFTEKRHGRSERRRMRNEISPTCVYSSLMPRKKFAFASAETRSSYSSVCVVGSTGDVNLEKRLRTKLRRQLQQDRDYEWTSRAK</sequence>
<proteinExistence type="predicted"/>
<organism evidence="2 3">
    <name type="scientific">Necator americanus</name>
    <name type="common">Human hookworm</name>
    <dbReference type="NCBI Taxonomy" id="51031"/>
    <lineage>
        <taxon>Eukaryota</taxon>
        <taxon>Metazoa</taxon>
        <taxon>Ecdysozoa</taxon>
        <taxon>Nematoda</taxon>
        <taxon>Chromadorea</taxon>
        <taxon>Rhabditida</taxon>
        <taxon>Rhabditina</taxon>
        <taxon>Rhabditomorpha</taxon>
        <taxon>Strongyloidea</taxon>
        <taxon>Ancylostomatidae</taxon>
        <taxon>Bunostominae</taxon>
        <taxon>Necator</taxon>
    </lineage>
</organism>
<dbReference type="Proteomes" id="UP001303046">
    <property type="component" value="Unassembled WGS sequence"/>
</dbReference>
<feature type="compositionally biased region" description="Basic residues" evidence="1">
    <location>
        <begin position="152"/>
        <end position="161"/>
    </location>
</feature>
<comment type="caution">
    <text evidence="2">The sequence shown here is derived from an EMBL/GenBank/DDBJ whole genome shotgun (WGS) entry which is preliminary data.</text>
</comment>